<accession>A0A086J3W2</accession>
<evidence type="ECO:0000313" key="6">
    <source>
        <dbReference type="EMBL" id="KFG26830.1"/>
    </source>
</evidence>
<evidence type="ECO:0000256" key="3">
    <source>
        <dbReference type="ARBA" id="ARBA00022833"/>
    </source>
</evidence>
<dbReference type="Proteomes" id="UP000054524">
    <property type="component" value="Unassembled WGS sequence"/>
</dbReference>
<dbReference type="AlphaFoldDB" id="H8Z931"/>
<reference evidence="6" key="2">
    <citation type="submission" date="2012-10" db="EMBL/GenBank/DDBJ databases">
        <authorList>
            <consortium name="The Broad Institute Genome Sequencing Platform"/>
            <consortium name="The Broad Institute Genome Sequencing Center for Infectious Disease"/>
            <person name="Cuomo C."/>
            <person name="Troemel E."/>
            <person name="Walker B."/>
            <person name="Young S.K."/>
            <person name="Zeng Q."/>
            <person name="Gargeya S."/>
            <person name="Fitzgerald M."/>
            <person name="Haas B."/>
            <person name="Abouelleil A."/>
            <person name="Alvarado L."/>
            <person name="Arachchi H.M."/>
            <person name="Berlin A.M."/>
            <person name="Chapman S.B."/>
            <person name="Goldberg J."/>
            <person name="Griggs A."/>
            <person name="Gujja S."/>
            <person name="Hansen M."/>
            <person name="Howarth C."/>
            <person name="Imamovic A."/>
            <person name="Larimer J."/>
            <person name="McCowan C."/>
            <person name="Murphy C."/>
            <person name="Neiman D."/>
            <person name="Pearson M."/>
            <person name="Priest M."/>
            <person name="Roberts A."/>
            <person name="Saif S."/>
            <person name="Shea T."/>
            <person name="Sisk P."/>
            <person name="Sykes S."/>
            <person name="Wortman J."/>
            <person name="Nusbaum C."/>
            <person name="Birren B."/>
        </authorList>
    </citation>
    <scope>NUCLEOTIDE SEQUENCE</scope>
    <source>
        <strain evidence="6">ERTm6</strain>
    </source>
</reference>
<organism evidence="5">
    <name type="scientific">Nematocida ausubeli (strain ATCC PRA-371 / ERTm2)</name>
    <name type="common">Nematode killer fungus</name>
    <dbReference type="NCBI Taxonomy" id="1913371"/>
    <lineage>
        <taxon>Eukaryota</taxon>
        <taxon>Fungi</taxon>
        <taxon>Fungi incertae sedis</taxon>
        <taxon>Microsporidia</taxon>
        <taxon>Nematocida</taxon>
    </lineage>
</organism>
<evidence type="ECO:0000313" key="7">
    <source>
        <dbReference type="Proteomes" id="UP000054524"/>
    </source>
</evidence>
<dbReference type="SUPFAM" id="SSF118310">
    <property type="entry name" value="AN1-like Zinc finger"/>
    <property type="match status" value="1"/>
</dbReference>
<proteinExistence type="predicted"/>
<reference evidence="6 7" key="3">
    <citation type="journal article" date="2014" name="Genome Announc.">
        <title>Genome Sequence of the Microsporidian Species Nematocida sp1 Strain ERTm6 (ATCC PRA-372).</title>
        <authorList>
            <person name="Bakowski M.A."/>
            <person name="Priest M."/>
            <person name="Young S."/>
            <person name="Cuomo C.A."/>
            <person name="Troemel E.R."/>
        </authorList>
    </citation>
    <scope>NUCLEOTIDE SEQUENCE [LARGE SCALE GENOMIC DNA]</scope>
    <source>
        <strain evidence="6 7">ERTm6</strain>
    </source>
</reference>
<dbReference type="GO" id="GO:0008270">
    <property type="term" value="F:zinc ion binding"/>
    <property type="evidence" value="ECO:0007669"/>
    <property type="project" value="UniProtKB-KW"/>
</dbReference>
<keyword evidence="1" id="KW-0479">Metal-binding</keyword>
<evidence type="ECO:0000256" key="1">
    <source>
        <dbReference type="ARBA" id="ARBA00022723"/>
    </source>
</evidence>
<dbReference type="EMBL" id="JH604633">
    <property type="protein sequence ID" value="EHY66462.1"/>
    <property type="molecule type" value="Genomic_DNA"/>
</dbReference>
<dbReference type="EMBL" id="AKIJ01000002">
    <property type="protein sequence ID" value="KFG26830.1"/>
    <property type="molecule type" value="Genomic_DNA"/>
</dbReference>
<evidence type="ECO:0000313" key="5">
    <source>
        <dbReference type="EMBL" id="EHY66462.1"/>
    </source>
</evidence>
<sequence>MESSEPAVTPAHKAKESHSVIRQISFTIVYNYIEKAISTNVSEDILEEIKEKAKELFGLSCIRLEIDKKPVTSPSQIFGIPNLKITVIGIKNKCALSMCKNRVNSPKDLRCKFCLKSFCIKHSIPEGHSCENILDCKDVAIKNNIKNLLHDRYTK</sequence>
<feature type="domain" description="AN1-type" evidence="4">
    <location>
        <begin position="94"/>
        <end position="132"/>
    </location>
</feature>
<accession>H8Z931</accession>
<dbReference type="Proteomes" id="UP000005622">
    <property type="component" value="Unassembled WGS sequence"/>
</dbReference>
<keyword evidence="2" id="KW-0863">Zinc-finger</keyword>
<keyword evidence="7" id="KW-1185">Reference proteome</keyword>
<dbReference type="Gene3D" id="4.10.1110.10">
    <property type="entry name" value="AN1-like Zinc finger"/>
    <property type="match status" value="1"/>
</dbReference>
<reference evidence="5" key="1">
    <citation type="submission" date="2011-03" db="EMBL/GenBank/DDBJ databases">
        <title>The Genome Sequence of Nematocida sp1 strain ERTm2.</title>
        <authorList>
            <consortium name="The Broad Institute Genome Sequencing Platform"/>
            <consortium name="The Broad Institute Genome Sequencing Center for Infectious Disease"/>
            <person name="Cuomo C."/>
            <person name="Troemel E."/>
            <person name="Young S.K."/>
            <person name="Zeng Q."/>
            <person name="Gargeya S."/>
            <person name="Fitzgerald M."/>
            <person name="Haas B."/>
            <person name="Abouelleil A."/>
            <person name="Alvarado L."/>
            <person name="Arachchi H.M."/>
            <person name="Berlin A."/>
            <person name="Brown A."/>
            <person name="Chapman S.B."/>
            <person name="Chen Z."/>
            <person name="Dunbar C."/>
            <person name="Freedman E."/>
            <person name="Gearin G."/>
            <person name="Gellesch M."/>
            <person name="Goldberg J."/>
            <person name="Griggs A."/>
            <person name="Gujja S."/>
            <person name="Heilman E.R."/>
            <person name="Heiman D."/>
            <person name="Howarth C."/>
            <person name="Larson L."/>
            <person name="Lui A."/>
            <person name="MacDonald P.J.P."/>
            <person name="Mehta T."/>
            <person name="Montmayeur A."/>
            <person name="Murphy C."/>
            <person name="Neiman D."/>
            <person name="Pearson M."/>
            <person name="Priest M."/>
            <person name="Roberts A."/>
            <person name="Saif S."/>
            <person name="Shea T."/>
            <person name="Shenoy N."/>
            <person name="Sisk P."/>
            <person name="Stolte C."/>
            <person name="Sykes S."/>
            <person name="White J."/>
            <person name="Yandava C."/>
            <person name="Wortman J."/>
            <person name="Nusbaum C."/>
            <person name="Birren B."/>
        </authorList>
    </citation>
    <scope>NUCLEOTIDE SEQUENCE</scope>
    <source>
        <strain evidence="5">ERTm2</strain>
    </source>
</reference>
<dbReference type="HOGENOM" id="CLU_1695986_0_0_1"/>
<dbReference type="InterPro" id="IPR000058">
    <property type="entry name" value="Znf_AN1"/>
</dbReference>
<evidence type="ECO:0000259" key="4">
    <source>
        <dbReference type="Pfam" id="PF01428"/>
    </source>
</evidence>
<dbReference type="OrthoDB" id="428577at2759"/>
<dbReference type="InterPro" id="IPR035896">
    <property type="entry name" value="AN1-like_Znf"/>
</dbReference>
<gene>
    <name evidence="5" type="ORF">NERG_00102</name>
    <name evidence="6" type="ORF">NESG_00986</name>
</gene>
<protein>
    <recommendedName>
        <fullName evidence="4">AN1-type domain-containing protein</fullName>
    </recommendedName>
</protein>
<dbReference type="Pfam" id="PF01428">
    <property type="entry name" value="zf-AN1"/>
    <property type="match status" value="1"/>
</dbReference>
<keyword evidence="3" id="KW-0862">Zinc</keyword>
<evidence type="ECO:0000256" key="2">
    <source>
        <dbReference type="ARBA" id="ARBA00022771"/>
    </source>
</evidence>
<name>H8Z931_NEMA1</name>